<comment type="caution">
    <text evidence="1">The sequence shown here is derived from an EMBL/GenBank/DDBJ whole genome shotgun (WGS) entry which is preliminary data.</text>
</comment>
<gene>
    <name evidence="1" type="ORF">H8B04_08340</name>
</gene>
<dbReference type="EMBL" id="JACOIJ010000012">
    <property type="protein sequence ID" value="MBD1429577.1"/>
    <property type="molecule type" value="Genomic_DNA"/>
</dbReference>
<name>A0ABR7YE53_9SPHI</name>
<accession>A0ABR7YE53</accession>
<evidence type="ECO:0008006" key="3">
    <source>
        <dbReference type="Google" id="ProtNLM"/>
    </source>
</evidence>
<organism evidence="1 2">
    <name type="scientific">Sphingobacterium litopenaei</name>
    <dbReference type="NCBI Taxonomy" id="2763500"/>
    <lineage>
        <taxon>Bacteria</taxon>
        <taxon>Pseudomonadati</taxon>
        <taxon>Bacteroidota</taxon>
        <taxon>Sphingobacteriia</taxon>
        <taxon>Sphingobacteriales</taxon>
        <taxon>Sphingobacteriaceae</taxon>
        <taxon>Sphingobacterium</taxon>
    </lineage>
</organism>
<proteinExistence type="predicted"/>
<protein>
    <recommendedName>
        <fullName evidence="3">DUF4403 family protein</fullName>
    </recommendedName>
</protein>
<keyword evidence="2" id="KW-1185">Reference proteome</keyword>
<dbReference type="Proteomes" id="UP000651271">
    <property type="component" value="Unassembled WGS sequence"/>
</dbReference>
<reference evidence="1 2" key="1">
    <citation type="submission" date="2020-08" db="EMBL/GenBank/DDBJ databases">
        <title>Sphingobacterium sp. DN04309 isolated from aquaculture water.</title>
        <authorList>
            <person name="Zhang M."/>
        </authorList>
    </citation>
    <scope>NUCLEOTIDE SEQUENCE [LARGE SCALE GENOMIC DNA]</scope>
    <source>
        <strain evidence="1 2">DN04309</strain>
    </source>
</reference>
<evidence type="ECO:0000313" key="2">
    <source>
        <dbReference type="Proteomes" id="UP000651271"/>
    </source>
</evidence>
<dbReference type="RefSeq" id="WP_190302055.1">
    <property type="nucleotide sequence ID" value="NZ_JACOIJ010000012.1"/>
</dbReference>
<evidence type="ECO:0000313" key="1">
    <source>
        <dbReference type="EMBL" id="MBD1429577.1"/>
    </source>
</evidence>
<sequence>MINSSNDDLIIAPDIGKASDIYISNPFSNKDAEIFGYKGTLEVSGNMSVNIVLQRLYSQVKVEFTDQDLSAVKKIVLNQLHEPFFYSPFATGLLNPILDQSAIEIEDDFQSNKQVIFNQFMGLLNENKPVNYILNVIGDAGVLQSFELSSSLKNNIQLDFRGNLLEGAPNNVAFQITKNENWDGENEVSF</sequence>